<dbReference type="GO" id="GO:0006508">
    <property type="term" value="P:proteolysis"/>
    <property type="evidence" value="ECO:0007669"/>
    <property type="project" value="UniProtKB-KW"/>
</dbReference>
<dbReference type="Gene3D" id="3.90.70.10">
    <property type="entry name" value="Cysteine proteinases"/>
    <property type="match status" value="1"/>
</dbReference>
<feature type="domain" description="USP" evidence="8">
    <location>
        <begin position="443"/>
        <end position="876"/>
    </location>
</feature>
<evidence type="ECO:0000256" key="2">
    <source>
        <dbReference type="ARBA" id="ARBA00022670"/>
    </source>
</evidence>
<feature type="compositionally biased region" description="Acidic residues" evidence="7">
    <location>
        <begin position="334"/>
        <end position="344"/>
    </location>
</feature>
<dbReference type="PANTHER" id="PTHR24006:SF687">
    <property type="entry name" value="UBIQUITIN CARBOXYL-TERMINAL HYDROLASE 10"/>
    <property type="match status" value="1"/>
</dbReference>
<evidence type="ECO:0000256" key="6">
    <source>
        <dbReference type="RuleBase" id="RU366025"/>
    </source>
</evidence>
<evidence type="ECO:0000259" key="8">
    <source>
        <dbReference type="PROSITE" id="PS50235"/>
    </source>
</evidence>
<proteinExistence type="inferred from homology"/>
<dbReference type="AlphaFoldDB" id="Q6BYP4"/>
<evidence type="ECO:0000313" key="9">
    <source>
        <dbReference type="EMBL" id="CAG84631.2"/>
    </source>
</evidence>
<dbReference type="PROSITE" id="PS00972">
    <property type="entry name" value="USP_1"/>
    <property type="match status" value="1"/>
</dbReference>
<dbReference type="HOGENOM" id="CLU_008279_4_0_1"/>
<evidence type="ECO:0000256" key="1">
    <source>
        <dbReference type="ARBA" id="ARBA00000707"/>
    </source>
</evidence>
<dbReference type="InParanoid" id="Q6BYP4"/>
<evidence type="ECO:0000256" key="7">
    <source>
        <dbReference type="SAM" id="MobiDB-lite"/>
    </source>
</evidence>
<keyword evidence="2 6" id="KW-0645">Protease</keyword>
<feature type="compositionally biased region" description="Low complexity" evidence="7">
    <location>
        <begin position="324"/>
        <end position="333"/>
    </location>
</feature>
<dbReference type="EMBL" id="CR382133">
    <property type="protein sequence ID" value="CAG84631.2"/>
    <property type="molecule type" value="Genomic_DNA"/>
</dbReference>
<protein>
    <recommendedName>
        <fullName evidence="6">Ubiquitin carboxyl-terminal hydrolase</fullName>
        <ecNumber evidence="6">3.4.19.12</ecNumber>
    </recommendedName>
</protein>
<feature type="compositionally biased region" description="Basic and acidic residues" evidence="7">
    <location>
        <begin position="599"/>
        <end position="617"/>
    </location>
</feature>
<evidence type="ECO:0000256" key="4">
    <source>
        <dbReference type="ARBA" id="ARBA00022801"/>
    </source>
</evidence>
<dbReference type="InterPro" id="IPR050164">
    <property type="entry name" value="Peptidase_C19"/>
</dbReference>
<keyword evidence="3 6" id="KW-0833">Ubl conjugation pathway</keyword>
<dbReference type="STRING" id="284592.Q6BYP4"/>
<feature type="compositionally biased region" description="Polar residues" evidence="7">
    <location>
        <begin position="227"/>
        <end position="236"/>
    </location>
</feature>
<feature type="compositionally biased region" description="Low complexity" evidence="7">
    <location>
        <begin position="133"/>
        <end position="160"/>
    </location>
</feature>
<feature type="region of interest" description="Disordered" evidence="7">
    <location>
        <begin position="97"/>
        <end position="239"/>
    </location>
</feature>
<dbReference type="MEROPS" id="C19.004"/>
<dbReference type="SUPFAM" id="SSF54001">
    <property type="entry name" value="Cysteine proteinases"/>
    <property type="match status" value="1"/>
</dbReference>
<feature type="compositionally biased region" description="Low complexity" evidence="7">
    <location>
        <begin position="373"/>
        <end position="397"/>
    </location>
</feature>
<dbReference type="GO" id="GO:0016579">
    <property type="term" value="P:protein deubiquitination"/>
    <property type="evidence" value="ECO:0007669"/>
    <property type="project" value="InterPro"/>
</dbReference>
<dbReference type="InterPro" id="IPR001394">
    <property type="entry name" value="Peptidase_C19_UCH"/>
</dbReference>
<feature type="compositionally biased region" description="Polar residues" evidence="7">
    <location>
        <begin position="742"/>
        <end position="756"/>
    </location>
</feature>
<feature type="region of interest" description="Disordered" evidence="7">
    <location>
        <begin position="599"/>
        <end position="626"/>
    </location>
</feature>
<name>Q6BYP4_DEBHA</name>
<dbReference type="EC" id="3.4.19.12" evidence="6"/>
<dbReference type="KEGG" id="dha:DEHA2A07942g"/>
<feature type="compositionally biased region" description="Polar residues" evidence="7">
    <location>
        <begin position="352"/>
        <end position="364"/>
    </location>
</feature>
<dbReference type="Proteomes" id="UP000000599">
    <property type="component" value="Chromosome A"/>
</dbReference>
<keyword evidence="5 6" id="KW-0788">Thiol protease</keyword>
<sequence>MSTSSNTSNSGPNRFRSDAASFSPSVPSPGVMNQQMQQQQHIYPQYMYGTPQMVPNQYYPYMTPYMMHPNAPYSDFNPYTQAYGGYPMQMPQYPGQPYPGMPNMSGGGNMNMNAMMNNRPKMNHNNKSKPYISNSNRSRSSSTVSSNVPNQYQHHQQTPPVSHPHPHPHPQDQWKHENKPENPADEKAQTDQRKSDTSSSTDTNHETSKQVKKHVTLESTTKKGQEKTPSTSSNKPMSYPLYFNETAQDFIKSQQSIASERNQLVKQKNERLNEFIRSENNEKQSLVINRNSNITIIDYNTNTTHKTIENNNYNTHRPNDNDDNNSNKFNDNSNEVDLEGEDSTDINKDNKSANWASFLQTTATVPAKKSKSQPKPSTGPSQISASSSTTGISPSTNNTQVNNILALDSSQPLGILMLKIMFDNNYSVMNSYNNCPIFRVKPRGLTNTGNICYMNAILQVLLYCEPFNKTLKLVESKSIGSLSQKSTTPLLDIVIKFWKEFSQPSSMKPISPDNFYMSLITHEKFSHLKWGQQEDAEEFLGYFLDGLHEEFVGSIKGLNTPQTDLLIQQFQQQNEDIDQLKLNAFKLNIKNTMKIIKKSKSENQDTTHQEEVSDHESNGWSEVGSNNKKISAKRTVEIEPSPITTIFGGQFRSVLQIPKNKESQSITLDPFQCIQLDISDSSITTVEDAFKQLNEPENIPYKSSSNKEVIAKKQTFIDQLPNILIIHLKRFSYQQEKEKESTPSNEQSSNTSSNGSRPLGSIEKLRKKIEYSHHLTIPNEVLSPLYKHSGNISNHYKLFGVVYHHGVSAEGGHYTSDVLRKSSVFDNEEESNDKKVDNQWIRIDDTQITELEKDEVLNGGDEETTKNAYILFYQKT</sequence>
<accession>Q6BYP4</accession>
<dbReference type="VEuPathDB" id="FungiDB:DEHA2A07942g"/>
<comment type="similarity">
    <text evidence="6">Belongs to the peptidase C19 family.</text>
</comment>
<reference evidence="9 10" key="1">
    <citation type="journal article" date="2004" name="Nature">
        <title>Genome evolution in yeasts.</title>
        <authorList>
            <consortium name="Genolevures"/>
            <person name="Dujon B."/>
            <person name="Sherman D."/>
            <person name="Fischer G."/>
            <person name="Durrens P."/>
            <person name="Casaregola S."/>
            <person name="Lafontaine I."/>
            <person name="de Montigny J."/>
            <person name="Marck C."/>
            <person name="Neuveglise C."/>
            <person name="Talla E."/>
            <person name="Goffard N."/>
            <person name="Frangeul L."/>
            <person name="Aigle M."/>
            <person name="Anthouard V."/>
            <person name="Babour A."/>
            <person name="Barbe V."/>
            <person name="Barnay S."/>
            <person name="Blanchin S."/>
            <person name="Beckerich J.M."/>
            <person name="Beyne E."/>
            <person name="Bleykasten C."/>
            <person name="Boisrame A."/>
            <person name="Boyer J."/>
            <person name="Cattolico L."/>
            <person name="Confanioleri F."/>
            <person name="de Daruvar A."/>
            <person name="Despons L."/>
            <person name="Fabre E."/>
            <person name="Fairhead C."/>
            <person name="Ferry-Dumazet H."/>
            <person name="Groppi A."/>
            <person name="Hantraye F."/>
            <person name="Hennequin C."/>
            <person name="Jauniaux N."/>
            <person name="Joyet P."/>
            <person name="Kachouri R."/>
            <person name="Kerrest A."/>
            <person name="Koszul R."/>
            <person name="Lemaire M."/>
            <person name="Lesur I."/>
            <person name="Ma L."/>
            <person name="Muller H."/>
            <person name="Nicaud J.M."/>
            <person name="Nikolski M."/>
            <person name="Oztas S."/>
            <person name="Ozier-Kalogeropoulos O."/>
            <person name="Pellenz S."/>
            <person name="Potier S."/>
            <person name="Richard G.F."/>
            <person name="Straub M.L."/>
            <person name="Suleau A."/>
            <person name="Swennene D."/>
            <person name="Tekaia F."/>
            <person name="Wesolowski-Louvel M."/>
            <person name="Westhof E."/>
            <person name="Wirth B."/>
            <person name="Zeniou-Meyer M."/>
            <person name="Zivanovic I."/>
            <person name="Bolotin-Fukuhara M."/>
            <person name="Thierry A."/>
            <person name="Bouchier C."/>
            <person name="Caudron B."/>
            <person name="Scarpelli C."/>
            <person name="Gaillardin C."/>
            <person name="Weissenbach J."/>
            <person name="Wincker P."/>
            <person name="Souciet J.L."/>
        </authorList>
    </citation>
    <scope>NUCLEOTIDE SEQUENCE [LARGE SCALE GENOMIC DNA]</scope>
    <source>
        <strain evidence="10">ATCC 36239 / CBS 767 / BCRC 21394 / JCM 1990 / NBRC 0083 / IGC 2968</strain>
    </source>
</reference>
<dbReference type="eggNOG" id="KOG1871">
    <property type="taxonomic scope" value="Eukaryota"/>
</dbReference>
<dbReference type="FunCoup" id="Q6BYP4">
    <property type="interactions" value="854"/>
</dbReference>
<comment type="catalytic activity">
    <reaction evidence="1 6">
        <text>Thiol-dependent hydrolysis of ester, thioester, amide, peptide and isopeptide bonds formed by the C-terminal Gly of ubiquitin (a 76-residue protein attached to proteins as an intracellular targeting signal).</text>
        <dbReference type="EC" id="3.4.19.12"/>
    </reaction>
</comment>
<feature type="compositionally biased region" description="Basic and acidic residues" evidence="7">
    <location>
        <begin position="169"/>
        <end position="196"/>
    </location>
</feature>
<dbReference type="OMA" id="FKHLKWG"/>
<feature type="region of interest" description="Disordered" evidence="7">
    <location>
        <begin position="308"/>
        <end position="397"/>
    </location>
</feature>
<feature type="compositionally biased region" description="Low complexity" evidence="7">
    <location>
        <begin position="1"/>
        <end position="10"/>
    </location>
</feature>
<dbReference type="PROSITE" id="PS00973">
    <property type="entry name" value="USP_2"/>
    <property type="match status" value="1"/>
</dbReference>
<dbReference type="InterPro" id="IPR038765">
    <property type="entry name" value="Papain-like_cys_pep_sf"/>
</dbReference>
<evidence type="ECO:0000313" key="10">
    <source>
        <dbReference type="Proteomes" id="UP000000599"/>
    </source>
</evidence>
<dbReference type="GO" id="GO:0004843">
    <property type="term" value="F:cysteine-type deubiquitinase activity"/>
    <property type="evidence" value="ECO:0007669"/>
    <property type="project" value="UniProtKB-UniRule"/>
</dbReference>
<organism evidence="9 10">
    <name type="scientific">Debaryomyces hansenii (strain ATCC 36239 / CBS 767 / BCRC 21394 / JCM 1990 / NBRC 0083 / IGC 2968)</name>
    <name type="common">Yeast</name>
    <name type="synonym">Torulaspora hansenii</name>
    <dbReference type="NCBI Taxonomy" id="284592"/>
    <lineage>
        <taxon>Eukaryota</taxon>
        <taxon>Fungi</taxon>
        <taxon>Dikarya</taxon>
        <taxon>Ascomycota</taxon>
        <taxon>Saccharomycotina</taxon>
        <taxon>Pichiomycetes</taxon>
        <taxon>Debaryomycetaceae</taxon>
        <taxon>Debaryomyces</taxon>
    </lineage>
</organism>
<feature type="region of interest" description="Disordered" evidence="7">
    <location>
        <begin position="1"/>
        <end position="37"/>
    </location>
</feature>
<evidence type="ECO:0000256" key="5">
    <source>
        <dbReference type="ARBA" id="ARBA00022807"/>
    </source>
</evidence>
<feature type="region of interest" description="Disordered" evidence="7">
    <location>
        <begin position="735"/>
        <end position="760"/>
    </location>
</feature>
<dbReference type="InterPro" id="IPR028889">
    <property type="entry name" value="USP"/>
</dbReference>
<dbReference type="RefSeq" id="XP_456675.2">
    <property type="nucleotide sequence ID" value="XM_456675.2"/>
</dbReference>
<dbReference type="Pfam" id="PF00443">
    <property type="entry name" value="UCH"/>
    <property type="match status" value="1"/>
</dbReference>
<dbReference type="GO" id="GO:0005634">
    <property type="term" value="C:nucleus"/>
    <property type="evidence" value="ECO:0007669"/>
    <property type="project" value="TreeGrafter"/>
</dbReference>
<gene>
    <name evidence="9" type="ordered locus">DEHA2A07942g</name>
</gene>
<dbReference type="GeneID" id="2899658"/>
<evidence type="ECO:0000256" key="3">
    <source>
        <dbReference type="ARBA" id="ARBA00022786"/>
    </source>
</evidence>
<dbReference type="OrthoDB" id="429671at2759"/>
<feature type="compositionally biased region" description="Low complexity" evidence="7">
    <location>
        <begin position="110"/>
        <end position="120"/>
    </location>
</feature>
<dbReference type="GO" id="GO:0005829">
    <property type="term" value="C:cytosol"/>
    <property type="evidence" value="ECO:0007669"/>
    <property type="project" value="TreeGrafter"/>
</dbReference>
<dbReference type="InterPro" id="IPR018200">
    <property type="entry name" value="USP_CS"/>
</dbReference>
<keyword evidence="4 6" id="KW-0378">Hydrolase</keyword>
<dbReference type="PANTHER" id="PTHR24006">
    <property type="entry name" value="UBIQUITIN CARBOXYL-TERMINAL HYDROLASE"/>
    <property type="match status" value="1"/>
</dbReference>
<keyword evidence="10" id="KW-1185">Reference proteome</keyword>
<dbReference type="PROSITE" id="PS50235">
    <property type="entry name" value="USP_3"/>
    <property type="match status" value="1"/>
</dbReference>